<feature type="region of interest" description="Disordered" evidence="1">
    <location>
        <begin position="24"/>
        <end position="165"/>
    </location>
</feature>
<sequence>MRMPSLQKLVGAWGSYMSVQGQALGESTSAQQSHSPFDPMIIDTPNDVSATTTPAEHTAGTSDEPTSAQQPSSPLNAQIIDEPSEADATTTPAKGTTGRARKAKKSRLHPTDPPEVRRSSRLQARLHSTPDGKQTSTPSVASPTTPKPRNLPVRNPKNEARLTKIGKKGFAITKASKCGHEFHPGGGPYTHEPECPPCKMNTLCRDLKTIQDEFRSRGGIVESKSRGTKRSASELEDETPESPGPRETRAERTARRAEHDKHNELLRGWVSKSDMKKEREIGGDLEAPGWRRAKTKLANFVDRCEEKVLQEDCWEWAYMKWNQGYGFPGTNSHRDALKAHEEKQESFRYLHGDPAGHGNRYFETLYAHRDNIITEQLEMPQAKKRRLGDSARVRFNETVTVSAHHDIDAPKPSIFSQLLRPVPKKPVPSTRPLRKPEEVRHNAAYWRRPIKMIDGKKTQIENKRYAAGLWSSPDGFLKAETSWLHETDEQRELDSQPTLSNLGLMESCKAAAGGIQAAMALGGVPRH</sequence>
<feature type="compositionally biased region" description="Basic residues" evidence="1">
    <location>
        <begin position="99"/>
        <end position="108"/>
    </location>
</feature>
<feature type="compositionally biased region" description="Polar residues" evidence="1">
    <location>
        <begin position="24"/>
        <end position="35"/>
    </location>
</feature>
<feature type="region of interest" description="Disordered" evidence="1">
    <location>
        <begin position="215"/>
        <end position="261"/>
    </location>
</feature>
<organism evidence="2 3">
    <name type="scientific">Lophiotrema nucula</name>
    <dbReference type="NCBI Taxonomy" id="690887"/>
    <lineage>
        <taxon>Eukaryota</taxon>
        <taxon>Fungi</taxon>
        <taxon>Dikarya</taxon>
        <taxon>Ascomycota</taxon>
        <taxon>Pezizomycotina</taxon>
        <taxon>Dothideomycetes</taxon>
        <taxon>Pleosporomycetidae</taxon>
        <taxon>Pleosporales</taxon>
        <taxon>Lophiotremataceae</taxon>
        <taxon>Lophiotrema</taxon>
    </lineage>
</organism>
<feature type="compositionally biased region" description="Polar residues" evidence="1">
    <location>
        <begin position="46"/>
        <end position="76"/>
    </location>
</feature>
<feature type="compositionally biased region" description="Basic and acidic residues" evidence="1">
    <location>
        <begin position="109"/>
        <end position="118"/>
    </location>
</feature>
<gene>
    <name evidence="2" type="ORF">BDV96DRAFT_327541</name>
</gene>
<accession>A0A6A5YL11</accession>
<dbReference type="EMBL" id="ML977359">
    <property type="protein sequence ID" value="KAF2106848.1"/>
    <property type="molecule type" value="Genomic_DNA"/>
</dbReference>
<evidence type="ECO:0000313" key="2">
    <source>
        <dbReference type="EMBL" id="KAF2106848.1"/>
    </source>
</evidence>
<proteinExistence type="predicted"/>
<dbReference type="Proteomes" id="UP000799770">
    <property type="component" value="Unassembled WGS sequence"/>
</dbReference>
<dbReference type="AlphaFoldDB" id="A0A6A5YL11"/>
<dbReference type="OrthoDB" id="10687428at2759"/>
<feature type="compositionally biased region" description="Low complexity" evidence="1">
    <location>
        <begin position="135"/>
        <end position="148"/>
    </location>
</feature>
<protein>
    <submittedName>
        <fullName evidence="2">Uncharacterized protein</fullName>
    </submittedName>
</protein>
<name>A0A6A5YL11_9PLEO</name>
<reference evidence="2" key="1">
    <citation type="journal article" date="2020" name="Stud. Mycol.">
        <title>101 Dothideomycetes genomes: a test case for predicting lifestyles and emergence of pathogens.</title>
        <authorList>
            <person name="Haridas S."/>
            <person name="Albert R."/>
            <person name="Binder M."/>
            <person name="Bloem J."/>
            <person name="Labutti K."/>
            <person name="Salamov A."/>
            <person name="Andreopoulos B."/>
            <person name="Baker S."/>
            <person name="Barry K."/>
            <person name="Bills G."/>
            <person name="Bluhm B."/>
            <person name="Cannon C."/>
            <person name="Castanera R."/>
            <person name="Culley D."/>
            <person name="Daum C."/>
            <person name="Ezra D."/>
            <person name="Gonzalez J."/>
            <person name="Henrissat B."/>
            <person name="Kuo A."/>
            <person name="Liang C."/>
            <person name="Lipzen A."/>
            <person name="Lutzoni F."/>
            <person name="Magnuson J."/>
            <person name="Mondo S."/>
            <person name="Nolan M."/>
            <person name="Ohm R."/>
            <person name="Pangilinan J."/>
            <person name="Park H.-J."/>
            <person name="Ramirez L."/>
            <person name="Alfaro M."/>
            <person name="Sun H."/>
            <person name="Tritt A."/>
            <person name="Yoshinaga Y."/>
            <person name="Zwiers L.-H."/>
            <person name="Turgeon B."/>
            <person name="Goodwin S."/>
            <person name="Spatafora J."/>
            <person name="Crous P."/>
            <person name="Grigoriev I."/>
        </authorList>
    </citation>
    <scope>NUCLEOTIDE SEQUENCE</scope>
    <source>
        <strain evidence="2">CBS 627.86</strain>
    </source>
</reference>
<keyword evidence="3" id="KW-1185">Reference proteome</keyword>
<evidence type="ECO:0000256" key="1">
    <source>
        <dbReference type="SAM" id="MobiDB-lite"/>
    </source>
</evidence>
<evidence type="ECO:0000313" key="3">
    <source>
        <dbReference type="Proteomes" id="UP000799770"/>
    </source>
</evidence>
<feature type="compositionally biased region" description="Basic and acidic residues" evidence="1">
    <location>
        <begin position="244"/>
        <end position="261"/>
    </location>
</feature>